<sequence>MLVQKLIVPVVPYRTLKACFALRSPVCEGAPACASGLVLRIERIHCPRPPLPIRQVWNGCCHVPCDGAVDAGPPPCASPVIEYPVFDTDSQGRVCFYFDRLLYTQPEGRYKAVILHGERELLAFGLALEAPPPLVEQVAMVEAQECCTECPSCRFQ</sequence>
<accession>A0A3N6NDM4</accession>
<protein>
    <submittedName>
        <fullName evidence="1">Uncharacterized protein</fullName>
    </submittedName>
</protein>
<comment type="caution">
    <text evidence="1">The sequence shown here is derived from an EMBL/GenBank/DDBJ whole genome shotgun (WGS) entry which is preliminary data.</text>
</comment>
<dbReference type="AlphaFoldDB" id="A0A3N6NDM4"/>
<keyword evidence="2" id="KW-1185">Reference proteome</keyword>
<dbReference type="Proteomes" id="UP000272778">
    <property type="component" value="Unassembled WGS sequence"/>
</dbReference>
<organism evidence="1 2">
    <name type="scientific">Paraburkholderia dinghuensis</name>
    <dbReference type="NCBI Taxonomy" id="2305225"/>
    <lineage>
        <taxon>Bacteria</taxon>
        <taxon>Pseudomonadati</taxon>
        <taxon>Pseudomonadota</taxon>
        <taxon>Betaproteobacteria</taxon>
        <taxon>Burkholderiales</taxon>
        <taxon>Burkholderiaceae</taxon>
        <taxon>Paraburkholderia</taxon>
    </lineage>
</organism>
<dbReference type="RefSeq" id="WP_124151294.1">
    <property type="nucleotide sequence ID" value="NZ_RQIS01000007.1"/>
</dbReference>
<evidence type="ECO:0000313" key="2">
    <source>
        <dbReference type="Proteomes" id="UP000272778"/>
    </source>
</evidence>
<reference evidence="1 2" key="1">
    <citation type="submission" date="2018-11" db="EMBL/GenBank/DDBJ databases">
        <title>Paraburkholderia sp. DHOA04, isolated from soil.</title>
        <authorList>
            <person name="Gao Z.-H."/>
            <person name="Qiu L.-H."/>
            <person name="Fu J.-C."/>
        </authorList>
    </citation>
    <scope>NUCLEOTIDE SEQUENCE [LARGE SCALE GENOMIC DNA]</scope>
    <source>
        <strain evidence="1 2">DHOA04</strain>
    </source>
</reference>
<proteinExistence type="predicted"/>
<name>A0A3N6NDM4_9BURK</name>
<gene>
    <name evidence="1" type="ORF">D1Y85_12150</name>
</gene>
<dbReference type="OrthoDB" id="9896267at2"/>
<evidence type="ECO:0000313" key="1">
    <source>
        <dbReference type="EMBL" id="RQH06617.1"/>
    </source>
</evidence>
<dbReference type="EMBL" id="RQIS01000007">
    <property type="protein sequence ID" value="RQH06617.1"/>
    <property type="molecule type" value="Genomic_DNA"/>
</dbReference>